<dbReference type="Proteomes" id="UP000187203">
    <property type="component" value="Unassembled WGS sequence"/>
</dbReference>
<proteinExistence type="predicted"/>
<dbReference type="AlphaFoldDB" id="A0A1R3JDQ2"/>
<gene>
    <name evidence="2" type="ORF">COLO4_17177</name>
</gene>
<accession>A0A1R3JDQ2</accession>
<sequence>MAATPPTLKLCAIVTFCMFVVATSMQLPDFQYPIGVDVANAATATPHVAGVDVVSHLQNNEVLVVLEGELDGVDVLH</sequence>
<comment type="caution">
    <text evidence="2">The sequence shown here is derived from an EMBL/GenBank/DDBJ whole genome shotgun (WGS) entry which is preliminary data.</text>
</comment>
<feature type="signal peptide" evidence="1">
    <location>
        <begin position="1"/>
        <end position="22"/>
    </location>
</feature>
<evidence type="ECO:0000256" key="1">
    <source>
        <dbReference type="SAM" id="SignalP"/>
    </source>
</evidence>
<reference evidence="3" key="1">
    <citation type="submission" date="2013-09" db="EMBL/GenBank/DDBJ databases">
        <title>Corchorus olitorius genome sequencing.</title>
        <authorList>
            <person name="Alam M."/>
            <person name="Haque M.S."/>
            <person name="Islam M.S."/>
            <person name="Emdad E.M."/>
            <person name="Islam M.M."/>
            <person name="Ahmed B."/>
            <person name="Halim A."/>
            <person name="Hossen Q.M.M."/>
            <person name="Hossain M.Z."/>
            <person name="Ahmed R."/>
            <person name="Khan M.M."/>
            <person name="Islam R."/>
            <person name="Rashid M.M."/>
            <person name="Khan S.A."/>
            <person name="Rahman M.S."/>
            <person name="Alam M."/>
            <person name="Yahiya A.S."/>
            <person name="Khan M.S."/>
            <person name="Azam M.S."/>
            <person name="Haque T."/>
            <person name="Lashkar M.Z.H."/>
            <person name="Akhand A.I."/>
            <person name="Morshed G."/>
            <person name="Roy S."/>
            <person name="Uddin K.S."/>
            <person name="Rabeya T."/>
            <person name="Hossain A.S."/>
            <person name="Chowdhury A."/>
            <person name="Snigdha A.R."/>
            <person name="Mortoza M.S."/>
            <person name="Matin S.A."/>
            <person name="Hoque S.M.E."/>
            <person name="Islam M.K."/>
            <person name="Roy D.K."/>
            <person name="Haider R."/>
            <person name="Moosa M.M."/>
            <person name="Elias S.M."/>
            <person name="Hasan A.M."/>
            <person name="Jahan S."/>
            <person name="Shafiuddin M."/>
            <person name="Mahmood N."/>
            <person name="Shommy N.S."/>
        </authorList>
    </citation>
    <scope>NUCLEOTIDE SEQUENCE [LARGE SCALE GENOMIC DNA]</scope>
    <source>
        <strain evidence="3">cv. O-4</strain>
    </source>
</reference>
<keyword evidence="3" id="KW-1185">Reference proteome</keyword>
<evidence type="ECO:0000313" key="3">
    <source>
        <dbReference type="Proteomes" id="UP000187203"/>
    </source>
</evidence>
<protein>
    <submittedName>
        <fullName evidence="2">Uncharacterized protein</fullName>
    </submittedName>
</protein>
<name>A0A1R3JDQ2_9ROSI</name>
<evidence type="ECO:0000313" key="2">
    <source>
        <dbReference type="EMBL" id="OMO92962.1"/>
    </source>
</evidence>
<feature type="chain" id="PRO_5012051432" evidence="1">
    <location>
        <begin position="23"/>
        <end position="77"/>
    </location>
</feature>
<dbReference type="EMBL" id="AWUE01016310">
    <property type="protein sequence ID" value="OMO92962.1"/>
    <property type="molecule type" value="Genomic_DNA"/>
</dbReference>
<keyword evidence="1" id="KW-0732">Signal</keyword>
<organism evidence="2 3">
    <name type="scientific">Corchorus olitorius</name>
    <dbReference type="NCBI Taxonomy" id="93759"/>
    <lineage>
        <taxon>Eukaryota</taxon>
        <taxon>Viridiplantae</taxon>
        <taxon>Streptophyta</taxon>
        <taxon>Embryophyta</taxon>
        <taxon>Tracheophyta</taxon>
        <taxon>Spermatophyta</taxon>
        <taxon>Magnoliopsida</taxon>
        <taxon>eudicotyledons</taxon>
        <taxon>Gunneridae</taxon>
        <taxon>Pentapetalae</taxon>
        <taxon>rosids</taxon>
        <taxon>malvids</taxon>
        <taxon>Malvales</taxon>
        <taxon>Malvaceae</taxon>
        <taxon>Grewioideae</taxon>
        <taxon>Apeibeae</taxon>
        <taxon>Corchorus</taxon>
    </lineage>
</organism>